<sequence>MKNKTIKQRNPHKVKVMKKIKPFQSLFLAGSLLTYENLLAEDNGWYMSVGYQIGGTKQLINNKQLLDNEKTIASITQSAINIAGPTTGLITLSSQTVADALGYGVSNAVGNQLEGVSNILDKIGRTRKDFYSSRQISSISQQLVGLKGSSNPLRAHSAQITAKLLANTQSAFEEGIVLSSNITNTVNSLNPSDNTKEVKAQLQNTAQSMAKLLEQIEGNISKTTTTTYVQALLTNLTAAVNKSNNEANTTALQAALNTFGVGVYKTGTTATHTVLNPPSAPVGLFNPMPNSILGLTQTSSNNTAYYNDTLLMNTLTGSLSENQQSGSNGCSQTNQGNNQQNCQPQGQIGYLEQFIKDLNPLATYGSNTTKEGKQATPNNQNLTANQQQIQTIAQRLQSIALNTLDNNAINITTYNLNNLHNALNFQAYKKTIANYNKVLKSITWNGSSGFNEPKDLLKNTSNNNQIGTVTNAQGQNISAYDCTTIANNQTGNDAQGQFSCKVPNNGTIGEGQQLQNNTTNPSTNALIAASKITKSHQIGVNSFNLVSQVWDVYSSLKTSEENLTKNAKILCAPKEGGTQDCNGNTSQSSSGGLSISGNGQLQTILSTSSITNGSSNPPEEQKLQLQARVGVNSENAKTQLLQALGGNSGVANGSSVGSNGVSGASGVQVNNLASKGTTTTTTTPQANTVVGALDNVLANVNQFQKSISEAFKNQESNIQKWANAIYFINGTNGKGSESQQQQQGGQQNSQCNGSGSGTNQDLCIQLRANFYQLINTINQQVPTSVQAMVDQSPQQTQQVGQQLSVTTTNGSCANGTSSGQNNNWCHQQWSDPKNYYSGLQQALGYSLTKEKEESKGNSTSGNNNQITYNVQKITLTSNGLLQQIIAQLKSFNGSNGEQESGKQNNSGNIGTAYQMLIDASEGKLGNYTPSSNQDEKGGSGGSNNGYTPCTRTQGASMVQSEGGSHSSCYTPNKNTTQQKKAVELKQENQNNNLQKIYDDAKKIADIIASSGNNKGVENGLKQFFEALKGGNGQLSNLCSNGSSSGGGGGGGSQNGCTGGLINLLGAIPTSGVSDTNNLVVLLTEFIKTAGFIQNQASNQTDLKTAFNTITQAISKGFQALQNDISPNVILTLLQEITSNTTTIQSFSQTLRQLLGDNKFFSVQQKLLEAMVNARNQVQNAYAQASSYGANPILSQYVAGKSTQHGMSNGVGASVGYKYFFGKARNLGLRHYLFVDYGYSEMGVANQSVKANIFAYGLGTDFLWNLFRRTYHTKALNFGLFTGIQLGGTTWLSSLRQQIIDNWGDANNIHLANFQVALNFGVRTNFAEFKRFSKNFHNQGILSQKSVEFGIKVPFIDQVYLKSAGADVNYRRLYTFYINYITAF</sequence>
<protein>
    <submittedName>
        <fullName evidence="2">Outer membrane protein HopL</fullName>
    </submittedName>
</protein>
<feature type="compositionally biased region" description="Low complexity" evidence="1">
    <location>
        <begin position="322"/>
        <end position="343"/>
    </location>
</feature>
<proteinExistence type="predicted"/>
<evidence type="ECO:0000313" key="3">
    <source>
        <dbReference type="Proteomes" id="UP000005013"/>
    </source>
</evidence>
<evidence type="ECO:0000256" key="1">
    <source>
        <dbReference type="SAM" id="MobiDB-lite"/>
    </source>
</evidence>
<dbReference type="eggNOG" id="COG3170">
    <property type="taxonomic scope" value="Bacteria"/>
</dbReference>
<dbReference type="PATRIC" id="fig|1163745.3.peg.1227"/>
<feature type="region of interest" description="Disordered" evidence="1">
    <location>
        <begin position="922"/>
        <end position="972"/>
    </location>
</feature>
<dbReference type="PRINTS" id="PR01776">
    <property type="entry name" value="HPOMPFAMILY"/>
</dbReference>
<organism evidence="2 3">
    <name type="scientific">Helicobacter cetorum (strain ATCC BAA-540 / CCUG 52418 / MIT 99-5656)</name>
    <dbReference type="NCBI Taxonomy" id="1163745"/>
    <lineage>
        <taxon>Bacteria</taxon>
        <taxon>Pseudomonadati</taxon>
        <taxon>Campylobacterota</taxon>
        <taxon>Epsilonproteobacteria</taxon>
        <taxon>Campylobacterales</taxon>
        <taxon>Helicobacteraceae</taxon>
        <taxon>Helicobacter</taxon>
    </lineage>
</organism>
<feature type="compositionally biased region" description="Low complexity" evidence="1">
    <location>
        <begin position="582"/>
        <end position="595"/>
    </location>
</feature>
<reference evidence="2 3" key="1">
    <citation type="journal article" date="2013" name="PLoS ONE">
        <title>Sequence Divergence and Conservation in Genomes ofHelicobacter cetorum Strains from a Dolphin and a Whale.</title>
        <authorList>
            <person name="Kersulyte D."/>
            <person name="Rossi M."/>
            <person name="Berg D.E."/>
        </authorList>
    </citation>
    <scope>NUCLEOTIDE SEQUENCE [LARGE SCALE GENOMIC DNA]</scope>
    <source>
        <strain evidence="2 3">MIT 99-5656</strain>
    </source>
</reference>
<dbReference type="HOGENOM" id="CLU_266453_0_0_7"/>
<dbReference type="Pfam" id="PF01856">
    <property type="entry name" value="HP_OMP"/>
    <property type="match status" value="1"/>
</dbReference>
<dbReference type="STRING" id="1163745.HCD_05790"/>
<dbReference type="InterPro" id="IPR002718">
    <property type="entry name" value="OMP_Helicobacter"/>
</dbReference>
<name>I0ET91_HELCM</name>
<accession>I0ET91</accession>
<dbReference type="KEGG" id="hcm:HCD_05790"/>
<keyword evidence="3" id="KW-1185">Reference proteome</keyword>
<evidence type="ECO:0000313" key="2">
    <source>
        <dbReference type="EMBL" id="AFI06160.1"/>
    </source>
</evidence>
<feature type="region of interest" description="Disordered" evidence="1">
    <location>
        <begin position="733"/>
        <end position="753"/>
    </location>
</feature>
<feature type="compositionally biased region" description="Low complexity" evidence="1">
    <location>
        <begin position="734"/>
        <end position="753"/>
    </location>
</feature>
<feature type="region of interest" description="Disordered" evidence="1">
    <location>
        <begin position="574"/>
        <end position="595"/>
    </location>
</feature>
<dbReference type="EMBL" id="CP003481">
    <property type="protein sequence ID" value="AFI06160.1"/>
    <property type="molecule type" value="Genomic_DNA"/>
</dbReference>
<dbReference type="Proteomes" id="UP000005013">
    <property type="component" value="Chromosome"/>
</dbReference>
<gene>
    <name evidence="2" type="ordered locus">HCD_05790</name>
</gene>
<feature type="compositionally biased region" description="Polar residues" evidence="1">
    <location>
        <begin position="944"/>
        <end position="972"/>
    </location>
</feature>
<feature type="region of interest" description="Disordered" evidence="1">
    <location>
        <begin position="321"/>
        <end position="343"/>
    </location>
</feature>